<keyword evidence="3" id="KW-1185">Reference proteome</keyword>
<comment type="caution">
    <text evidence="2">The sequence shown here is derived from an EMBL/GenBank/DDBJ whole genome shotgun (WGS) entry which is preliminary data.</text>
</comment>
<feature type="coiled-coil region" evidence="1">
    <location>
        <begin position="151"/>
        <end position="185"/>
    </location>
</feature>
<dbReference type="EMBL" id="BAABUJ010000029">
    <property type="protein sequence ID" value="GAA5803611.1"/>
    <property type="molecule type" value="Genomic_DNA"/>
</dbReference>
<evidence type="ECO:0000313" key="3">
    <source>
        <dbReference type="Proteomes" id="UP001476247"/>
    </source>
</evidence>
<evidence type="ECO:0000256" key="1">
    <source>
        <dbReference type="SAM" id="Coils"/>
    </source>
</evidence>
<keyword evidence="1" id="KW-0175">Coiled coil</keyword>
<dbReference type="Proteomes" id="UP001476247">
    <property type="component" value="Unassembled WGS sequence"/>
</dbReference>
<name>A0ABP9Y9G2_9FUNG</name>
<proteinExistence type="predicted"/>
<evidence type="ECO:0000313" key="2">
    <source>
        <dbReference type="EMBL" id="GAA5803611.1"/>
    </source>
</evidence>
<gene>
    <name evidence="2" type="ORF">HPULCUR_009094</name>
</gene>
<accession>A0ABP9Y9G2</accession>
<sequence>MDIGDRVRQEVLSENLICHDLQLELDEVKEARLAILNNLKSQLLNDLVKGESLVLKLNQVSEYMVKSSITLDDMKMNLPKTRMTLGKKVADIVKTILNVLDVTWLIINEFKYTMEQEKNAKLDAYYTSTVNALLMIHLSVLIATYDDASFIQALESLHELLKARYMEAETNLNDINKQLKEYNDIGPEFETLKEAYKR</sequence>
<organism evidence="2 3">
    <name type="scientific">Helicostylum pulchrum</name>
    <dbReference type="NCBI Taxonomy" id="562976"/>
    <lineage>
        <taxon>Eukaryota</taxon>
        <taxon>Fungi</taxon>
        <taxon>Fungi incertae sedis</taxon>
        <taxon>Mucoromycota</taxon>
        <taxon>Mucoromycotina</taxon>
        <taxon>Mucoromycetes</taxon>
        <taxon>Mucorales</taxon>
        <taxon>Mucorineae</taxon>
        <taxon>Mucoraceae</taxon>
        <taxon>Helicostylum</taxon>
    </lineage>
</organism>
<protein>
    <submittedName>
        <fullName evidence="2">Uncharacterized protein</fullName>
    </submittedName>
</protein>
<reference evidence="2 3" key="1">
    <citation type="submission" date="2024-04" db="EMBL/GenBank/DDBJ databases">
        <title>genome sequences of Mucor flavus KT1a and Helicostylum pulchrum KT1b strains isolation_sourced from the surface of a dry-aged beef.</title>
        <authorList>
            <person name="Toyotome T."/>
            <person name="Hosono M."/>
            <person name="Torimaru M."/>
            <person name="Fukuda K."/>
            <person name="Mikami N."/>
        </authorList>
    </citation>
    <scope>NUCLEOTIDE SEQUENCE [LARGE SCALE GENOMIC DNA]</scope>
    <source>
        <strain evidence="2 3">KT1b</strain>
    </source>
</reference>
<dbReference type="Pfam" id="PF14735">
    <property type="entry name" value="HAUS4"/>
    <property type="match status" value="1"/>
</dbReference>
<dbReference type="InterPro" id="IPR029327">
    <property type="entry name" value="HAUS4"/>
</dbReference>